<keyword evidence="5" id="KW-0067">ATP-binding</keyword>
<protein>
    <recommendedName>
        <fullName evidence="7">Protein kinase domain-containing protein</fullName>
    </recommendedName>
</protein>
<dbReference type="AlphaFoldDB" id="A0AAP0R636"/>
<keyword evidence="9" id="KW-1185">Reference proteome</keyword>
<evidence type="ECO:0000313" key="8">
    <source>
        <dbReference type="EMBL" id="KAK9267016.1"/>
    </source>
</evidence>
<dbReference type="GO" id="GO:0004674">
    <property type="term" value="F:protein serine/threonine kinase activity"/>
    <property type="evidence" value="ECO:0007669"/>
    <property type="project" value="UniProtKB-KW"/>
</dbReference>
<keyword evidence="6" id="KW-0812">Transmembrane</keyword>
<dbReference type="EMBL" id="JBBPBK010000030">
    <property type="protein sequence ID" value="KAK9267016.1"/>
    <property type="molecule type" value="Genomic_DNA"/>
</dbReference>
<dbReference type="PANTHER" id="PTHR27002">
    <property type="entry name" value="RECEPTOR-LIKE SERINE/THREONINE-PROTEIN KINASE SD1-8"/>
    <property type="match status" value="1"/>
</dbReference>
<evidence type="ECO:0000313" key="9">
    <source>
        <dbReference type="Proteomes" id="UP001415857"/>
    </source>
</evidence>
<feature type="domain" description="Protein kinase" evidence="7">
    <location>
        <begin position="88"/>
        <end position="176"/>
    </location>
</feature>
<keyword evidence="6" id="KW-1133">Transmembrane helix</keyword>
<dbReference type="FunFam" id="3.30.200.20:FF:000951">
    <property type="entry name" value="Uncharacterized protein"/>
    <property type="match status" value="1"/>
</dbReference>
<keyword evidence="4" id="KW-0418">Kinase</keyword>
<evidence type="ECO:0000256" key="2">
    <source>
        <dbReference type="ARBA" id="ARBA00022679"/>
    </source>
</evidence>
<dbReference type="PROSITE" id="PS50011">
    <property type="entry name" value="PROTEIN_KINASE_DOM"/>
    <property type="match status" value="1"/>
</dbReference>
<dbReference type="GO" id="GO:0005524">
    <property type="term" value="F:ATP binding"/>
    <property type="evidence" value="ECO:0007669"/>
    <property type="project" value="UniProtKB-KW"/>
</dbReference>
<dbReference type="PANTHER" id="PTHR27002:SF559">
    <property type="entry name" value="CYSTEINE-RICH RLK (RECEPTOR-LIKE KINASE) PROTEIN"/>
    <property type="match status" value="1"/>
</dbReference>
<keyword evidence="6" id="KW-0472">Membrane</keyword>
<organism evidence="8 9">
    <name type="scientific">Liquidambar formosana</name>
    <name type="common">Formosan gum</name>
    <dbReference type="NCBI Taxonomy" id="63359"/>
    <lineage>
        <taxon>Eukaryota</taxon>
        <taxon>Viridiplantae</taxon>
        <taxon>Streptophyta</taxon>
        <taxon>Embryophyta</taxon>
        <taxon>Tracheophyta</taxon>
        <taxon>Spermatophyta</taxon>
        <taxon>Magnoliopsida</taxon>
        <taxon>eudicotyledons</taxon>
        <taxon>Gunneridae</taxon>
        <taxon>Pentapetalae</taxon>
        <taxon>Saxifragales</taxon>
        <taxon>Altingiaceae</taxon>
        <taxon>Liquidambar</taxon>
    </lineage>
</organism>
<evidence type="ECO:0000256" key="6">
    <source>
        <dbReference type="SAM" id="Phobius"/>
    </source>
</evidence>
<dbReference type="InterPro" id="IPR011009">
    <property type="entry name" value="Kinase-like_dom_sf"/>
</dbReference>
<dbReference type="Pfam" id="PF07714">
    <property type="entry name" value="PK_Tyr_Ser-Thr"/>
    <property type="match status" value="1"/>
</dbReference>
<reference evidence="8 9" key="1">
    <citation type="journal article" date="2024" name="Plant J.">
        <title>Genome sequences and population genomics reveal climatic adaptation and genomic divergence between two closely related sweetgum species.</title>
        <authorList>
            <person name="Xu W.Q."/>
            <person name="Ren C.Q."/>
            <person name="Zhang X.Y."/>
            <person name="Comes H.P."/>
            <person name="Liu X.H."/>
            <person name="Li Y.G."/>
            <person name="Kettle C.J."/>
            <person name="Jalonen R."/>
            <person name="Gaisberger H."/>
            <person name="Ma Y.Z."/>
            <person name="Qiu Y.X."/>
        </authorList>
    </citation>
    <scope>NUCLEOTIDE SEQUENCE [LARGE SCALE GENOMIC DNA]</scope>
    <source>
        <strain evidence="8">Hangzhou</strain>
    </source>
</reference>
<keyword evidence="3" id="KW-0547">Nucleotide-binding</keyword>
<keyword evidence="1" id="KW-0723">Serine/threonine-protein kinase</keyword>
<evidence type="ECO:0000256" key="1">
    <source>
        <dbReference type="ARBA" id="ARBA00022527"/>
    </source>
</evidence>
<proteinExistence type="predicted"/>
<dbReference type="Gene3D" id="3.30.200.20">
    <property type="entry name" value="Phosphorylase Kinase, domain 1"/>
    <property type="match status" value="1"/>
</dbReference>
<name>A0AAP0R636_LIQFO</name>
<evidence type="ECO:0000256" key="5">
    <source>
        <dbReference type="ARBA" id="ARBA00022840"/>
    </source>
</evidence>
<dbReference type="Proteomes" id="UP001415857">
    <property type="component" value="Unassembled WGS sequence"/>
</dbReference>
<evidence type="ECO:0000256" key="4">
    <source>
        <dbReference type="ARBA" id="ARBA00022777"/>
    </source>
</evidence>
<gene>
    <name evidence="8" type="ORF">L1049_007386</name>
</gene>
<keyword evidence="2" id="KW-0808">Transferase</keyword>
<dbReference type="SUPFAM" id="SSF56112">
    <property type="entry name" value="Protein kinase-like (PK-like)"/>
    <property type="match status" value="1"/>
</dbReference>
<feature type="transmembrane region" description="Helical" evidence="6">
    <location>
        <begin position="18"/>
        <end position="40"/>
    </location>
</feature>
<dbReference type="InterPro" id="IPR001245">
    <property type="entry name" value="Ser-Thr/Tyr_kinase_cat_dom"/>
</dbReference>
<dbReference type="GO" id="GO:0005886">
    <property type="term" value="C:plasma membrane"/>
    <property type="evidence" value="ECO:0007669"/>
    <property type="project" value="TreeGrafter"/>
</dbReference>
<accession>A0AAP0R636</accession>
<sequence>MVAAAQEDVKDHQNKRRLMLIILLPIALVLFVLGLIMCYLQRTVLKPKEKESLSQLRGDIEVAENFSSNAPNLLVFSFADIVAATNDFSNENKLGEGGFGPVYKGKLPNDQEIAVKRLSKTSKQGSKEFKNEVTLTAKLQHVNLVRLLGFCTQREEKILIYEYMPNKSLDFYLFGM</sequence>
<comment type="caution">
    <text evidence="8">The sequence shown here is derived from an EMBL/GenBank/DDBJ whole genome shotgun (WGS) entry which is preliminary data.</text>
</comment>
<dbReference type="InterPro" id="IPR000719">
    <property type="entry name" value="Prot_kinase_dom"/>
</dbReference>
<evidence type="ECO:0000259" key="7">
    <source>
        <dbReference type="PROSITE" id="PS50011"/>
    </source>
</evidence>
<evidence type="ECO:0000256" key="3">
    <source>
        <dbReference type="ARBA" id="ARBA00022741"/>
    </source>
</evidence>